<protein>
    <submittedName>
        <fullName evidence="1">Uncharacterized protein</fullName>
    </submittedName>
</protein>
<proteinExistence type="predicted"/>
<comment type="caution">
    <text evidence="1">The sequence shown here is derived from an EMBL/GenBank/DDBJ whole genome shotgun (WGS) entry which is preliminary data.</text>
</comment>
<dbReference type="EMBL" id="LAZR01030313">
    <property type="protein sequence ID" value="KKL56990.1"/>
    <property type="molecule type" value="Genomic_DNA"/>
</dbReference>
<gene>
    <name evidence="1" type="ORF">LCGC14_2239920</name>
</gene>
<name>A0A0F9FIB5_9ZZZZ</name>
<evidence type="ECO:0000313" key="1">
    <source>
        <dbReference type="EMBL" id="KKL56990.1"/>
    </source>
</evidence>
<accession>A0A0F9FIB5</accession>
<dbReference type="AlphaFoldDB" id="A0A0F9FIB5"/>
<organism evidence="1">
    <name type="scientific">marine sediment metagenome</name>
    <dbReference type="NCBI Taxonomy" id="412755"/>
    <lineage>
        <taxon>unclassified sequences</taxon>
        <taxon>metagenomes</taxon>
        <taxon>ecological metagenomes</taxon>
    </lineage>
</organism>
<sequence length="104" mass="12503">MSAKSEKIYAQQNFHPQPKLEEQILKNKFAKFRVIHDERIIDIILCPLKLKAKAYKRATSQLKIFFRKISSHPKMRSYYIDLIKNLVQYEKDNLMRKISKLNIH</sequence>
<reference evidence="1" key="1">
    <citation type="journal article" date="2015" name="Nature">
        <title>Complex archaea that bridge the gap between prokaryotes and eukaryotes.</title>
        <authorList>
            <person name="Spang A."/>
            <person name="Saw J.H."/>
            <person name="Jorgensen S.L."/>
            <person name="Zaremba-Niedzwiedzka K."/>
            <person name="Martijn J."/>
            <person name="Lind A.E."/>
            <person name="van Eijk R."/>
            <person name="Schleper C."/>
            <person name="Guy L."/>
            <person name="Ettema T.J."/>
        </authorList>
    </citation>
    <scope>NUCLEOTIDE SEQUENCE</scope>
</reference>